<feature type="domain" description="Anaphase-promoting complex subunit 4-like WD40" evidence="4">
    <location>
        <begin position="147"/>
        <end position="235"/>
    </location>
</feature>
<dbReference type="InterPro" id="IPR024977">
    <property type="entry name" value="Apc4-like_WD40_dom"/>
</dbReference>
<dbReference type="PANTHER" id="PTHR44464">
    <property type="entry name" value="WD REPEAT-CONTAINING PROTEIN 17"/>
    <property type="match status" value="1"/>
</dbReference>
<name>A0A078A691_STYLE</name>
<feature type="repeat" description="WD" evidence="3">
    <location>
        <begin position="309"/>
        <end position="351"/>
    </location>
</feature>
<evidence type="ECO:0000256" key="1">
    <source>
        <dbReference type="ARBA" id="ARBA00022574"/>
    </source>
</evidence>
<evidence type="ECO:0000313" key="5">
    <source>
        <dbReference type="EMBL" id="CDW77775.1"/>
    </source>
</evidence>
<dbReference type="OMA" id="EITISKW"/>
<dbReference type="PANTHER" id="PTHR44464:SF1">
    <property type="entry name" value="WD REPEAT-CONTAINING PROTEIN 17"/>
    <property type="match status" value="1"/>
</dbReference>
<dbReference type="Gene3D" id="2.130.10.10">
    <property type="entry name" value="YVTN repeat-like/Quinoprotein amine dehydrogenase"/>
    <property type="match status" value="3"/>
</dbReference>
<dbReference type="Pfam" id="PF12894">
    <property type="entry name" value="ANAPC4_WD40"/>
    <property type="match status" value="1"/>
</dbReference>
<dbReference type="InterPro" id="IPR019775">
    <property type="entry name" value="WD40_repeat_CS"/>
</dbReference>
<dbReference type="PRINTS" id="PR00320">
    <property type="entry name" value="GPROTEINBRPT"/>
</dbReference>
<dbReference type="InParanoid" id="A0A078A691"/>
<dbReference type="PROSITE" id="PS50082">
    <property type="entry name" value="WD_REPEATS_2"/>
    <property type="match status" value="3"/>
</dbReference>
<evidence type="ECO:0000313" key="6">
    <source>
        <dbReference type="Proteomes" id="UP000039865"/>
    </source>
</evidence>
<keyword evidence="2" id="KW-0677">Repeat</keyword>
<feature type="repeat" description="WD" evidence="3">
    <location>
        <begin position="508"/>
        <end position="550"/>
    </location>
</feature>
<dbReference type="Pfam" id="PF00400">
    <property type="entry name" value="WD40"/>
    <property type="match status" value="3"/>
</dbReference>
<evidence type="ECO:0000259" key="4">
    <source>
        <dbReference type="Pfam" id="PF12894"/>
    </source>
</evidence>
<gene>
    <name evidence="5" type="primary">Contig1726.g1870</name>
    <name evidence="5" type="ORF">STYLEM_6741</name>
</gene>
<dbReference type="SUPFAM" id="SSF50978">
    <property type="entry name" value="WD40 repeat-like"/>
    <property type="match status" value="2"/>
</dbReference>
<dbReference type="InterPro" id="IPR036322">
    <property type="entry name" value="WD40_repeat_dom_sf"/>
</dbReference>
<dbReference type="PROSITE" id="PS50294">
    <property type="entry name" value="WD_REPEATS_REGION"/>
    <property type="match status" value="2"/>
</dbReference>
<dbReference type="SMART" id="SM00320">
    <property type="entry name" value="WD40"/>
    <property type="match status" value="8"/>
</dbReference>
<dbReference type="OrthoDB" id="309454at2759"/>
<sequence length="1205" mass="137883">MRQQKLVPSGSTFLSKQTICSNQQRFAYAGDSHVYIYDLKTFRLEKILPFCDVSVTHILFHPTNPSIIGCLAMDSTFEIWDLSTEKNLFTFEMDKGIKHIDWNEGDTNLISFVFKRSVLVDDLRILDIITKKQEKPFSVSEEITISKWNPKKQRQLAMGTIEGIIYIYDMDTKAKQMMDKNIQLPVVDLCWNPGENLIIAQYENGIMTMYSTESCNLAMIFEKQPTGISSFSWVDNISGDIVTSTNKVGALRLWNASNPVPKDMIKVGPHGISSIAPIKGKQAVFLLQFKNGQVTVFNLRKRKILFQTEVAHTCQVQRCAINPNNHLKMATVGYDNSIRIWDSNEMTVVNIIEDRGSKGEKDNQINALAWQLIQSNPQDEILVLGTAAGFVKLVDVKKNKIAQKLEISYFLKYDHNKLEITKSINLNDPVRSVSWNPQKPNIVAAGLFNGSIILIDSESYKINQELVGCTDKVLCLKWHPQFDYILASGSSDNFVRVWDTKNNGHKNLEYHKSRVRSLSWNHELPWLLISGGDDSFLGMWDIRSNKLIYETYEPCISTSSFTMHPKKPFTLVSSHLDNSLIFWDLMSIPDVFQTQMKFLLDLGLVETLCDSHDQMIPEVKGKLSGEQSKNLLTQIRKQSQIERLVQVLKYFNQQDGDLELWYMISIMSGKGPTQEATNSRVFHIQDSTSAYKSKAQDLQQVSGLKLLGTALSKKEDRLKESANLMLKSGSFQDYCEIMMQLNNYEAAIAVAPKVSLKYWHNSIRKYIDYLTEISQKPQVNESGKYIDPQQEKVHYLLLLNQVEEAAQIMHQRGETQDALMVKSLHMSGGIFQDTLSRHERFQANSLQSIKSINDLGPNDKQLDEFTVAQAQKKFNQNLPILSSAIHLSLQDSKKAIQKLLLSNNLEYAFAVSKMFMPRSLDYVSTLLILKALESESANISQKLIETIQDNRLKTMLESVFELNQTENDEEQKKQGVQDTVYDQLAAKNVKRASKIAINQFRTDESAGCFKAQTFEAFYLLGLFDLDQLPDDIFAETLQCFFVLGALKALYFRMFGMFRTLVEFAKDTCLYQTFNTLKDLSKFNDQDLMKEVNDKSNSFIQKNMQQLLQFTAQYLPMFDEPIQIKHTWIHCTKKIEREESEMEYSKLTGAIIKTVTYSYFLINLQSPGFLLEEDQEVANLEEALDLAMLMPLSPVTQTCKRRIIPY</sequence>
<feature type="repeat" description="WD" evidence="3">
    <location>
        <begin position="466"/>
        <end position="502"/>
    </location>
</feature>
<dbReference type="EMBL" id="CCKQ01006464">
    <property type="protein sequence ID" value="CDW77775.1"/>
    <property type="molecule type" value="Genomic_DNA"/>
</dbReference>
<protein>
    <submittedName>
        <fullName evidence="5">Wd repeat-containing protein 17</fullName>
    </submittedName>
</protein>
<reference evidence="5 6" key="1">
    <citation type="submission" date="2014-06" db="EMBL/GenBank/DDBJ databases">
        <authorList>
            <person name="Swart Estienne"/>
        </authorList>
    </citation>
    <scope>NUCLEOTIDE SEQUENCE [LARGE SCALE GENOMIC DNA]</scope>
    <source>
        <strain evidence="5 6">130c</strain>
    </source>
</reference>
<proteinExistence type="predicted"/>
<dbReference type="AlphaFoldDB" id="A0A078A691"/>
<dbReference type="InterPro" id="IPR020472">
    <property type="entry name" value="WD40_PAC1"/>
</dbReference>
<evidence type="ECO:0000256" key="3">
    <source>
        <dbReference type="PROSITE-ProRule" id="PRU00221"/>
    </source>
</evidence>
<keyword evidence="6" id="KW-1185">Reference proteome</keyword>
<dbReference type="InterPro" id="IPR015943">
    <property type="entry name" value="WD40/YVTN_repeat-like_dom_sf"/>
</dbReference>
<dbReference type="InterPro" id="IPR001680">
    <property type="entry name" value="WD40_rpt"/>
</dbReference>
<organism evidence="5 6">
    <name type="scientific">Stylonychia lemnae</name>
    <name type="common">Ciliate</name>
    <dbReference type="NCBI Taxonomy" id="5949"/>
    <lineage>
        <taxon>Eukaryota</taxon>
        <taxon>Sar</taxon>
        <taxon>Alveolata</taxon>
        <taxon>Ciliophora</taxon>
        <taxon>Intramacronucleata</taxon>
        <taxon>Spirotrichea</taxon>
        <taxon>Stichotrichia</taxon>
        <taxon>Sporadotrichida</taxon>
        <taxon>Oxytrichidae</taxon>
        <taxon>Stylonychinae</taxon>
        <taxon>Stylonychia</taxon>
    </lineage>
</organism>
<dbReference type="Proteomes" id="UP000039865">
    <property type="component" value="Unassembled WGS sequence"/>
</dbReference>
<dbReference type="PROSITE" id="PS00678">
    <property type="entry name" value="WD_REPEATS_1"/>
    <property type="match status" value="2"/>
</dbReference>
<evidence type="ECO:0000256" key="2">
    <source>
        <dbReference type="ARBA" id="ARBA00022737"/>
    </source>
</evidence>
<keyword evidence="1 3" id="KW-0853">WD repeat</keyword>
<accession>A0A078A691</accession>